<keyword evidence="30" id="KW-1185">Reference proteome</keyword>
<evidence type="ECO:0000256" key="17">
    <source>
        <dbReference type="ARBA" id="ARBA00023002"/>
    </source>
</evidence>
<feature type="compositionally biased region" description="Low complexity" evidence="26">
    <location>
        <begin position="34"/>
        <end position="43"/>
    </location>
</feature>
<dbReference type="EMBL" id="AJWK01005170">
    <property type="status" value="NOT_ANNOTATED_CDS"/>
    <property type="molecule type" value="Genomic_DNA"/>
</dbReference>
<dbReference type="InterPro" id="IPR036111">
    <property type="entry name" value="Mal/L-sulfo/L-lacto_DH-like_sf"/>
</dbReference>
<dbReference type="EnsemblMetazoa" id="LLOJ001478-RA">
    <property type="protein sequence ID" value="LLOJ001478-PA"/>
    <property type="gene ID" value="LLOJ001478"/>
</dbReference>
<comment type="cofactor">
    <cofactor evidence="2">
        <name>Mn(2+)</name>
        <dbReference type="ChEBI" id="CHEBI:29035"/>
    </cofactor>
</comment>
<evidence type="ECO:0000256" key="4">
    <source>
        <dbReference type="ARBA" id="ARBA00004123"/>
    </source>
</evidence>
<evidence type="ECO:0000313" key="30">
    <source>
        <dbReference type="Proteomes" id="UP000092461"/>
    </source>
</evidence>
<dbReference type="InterPro" id="IPR043143">
    <property type="entry name" value="Mal/L-sulf/L-lact_DH-like_NADP"/>
</dbReference>
<dbReference type="InterPro" id="IPR014720">
    <property type="entry name" value="dsRBD_dom"/>
</dbReference>
<dbReference type="Pfam" id="PF02615">
    <property type="entry name" value="Ldh_2"/>
    <property type="match status" value="2"/>
</dbReference>
<reference evidence="29" key="1">
    <citation type="submission" date="2020-05" db="UniProtKB">
        <authorList>
            <consortium name="EnsemblMetazoa"/>
        </authorList>
    </citation>
    <scope>IDENTIFICATION</scope>
    <source>
        <strain evidence="29">Jacobina</strain>
    </source>
</reference>
<organism evidence="29 30">
    <name type="scientific">Lutzomyia longipalpis</name>
    <name type="common">Sand fly</name>
    <dbReference type="NCBI Taxonomy" id="7200"/>
    <lineage>
        <taxon>Eukaryota</taxon>
        <taxon>Metazoa</taxon>
        <taxon>Ecdysozoa</taxon>
        <taxon>Arthropoda</taxon>
        <taxon>Hexapoda</taxon>
        <taxon>Insecta</taxon>
        <taxon>Pterygota</taxon>
        <taxon>Neoptera</taxon>
        <taxon>Endopterygota</taxon>
        <taxon>Diptera</taxon>
        <taxon>Nematocera</taxon>
        <taxon>Psychodoidea</taxon>
        <taxon>Psychodidae</taxon>
        <taxon>Lutzomyia</taxon>
        <taxon>Lutzomyia</taxon>
    </lineage>
</organism>
<dbReference type="InterPro" id="IPR011907">
    <property type="entry name" value="RNase_III"/>
</dbReference>
<dbReference type="PANTHER" id="PTHR11091">
    <property type="entry name" value="OXIDOREDUCTASE-RELATED"/>
    <property type="match status" value="1"/>
</dbReference>
<dbReference type="VEuPathDB" id="VectorBase:LLOJ001478"/>
<evidence type="ECO:0000256" key="25">
    <source>
        <dbReference type="PROSITE-ProRule" id="PRU00266"/>
    </source>
</evidence>
<dbReference type="VEuPathDB" id="VectorBase:LLONM1_007109"/>
<comment type="function">
    <text evidence="22">Executes the initial step of microRNA (miRNA) processing in the nucleus, that is the cleavage of pri-miRNA to release pre-miRNA. Involved in pre-rRNA processing. Cleaves double-strand RNA and does not cleave single-strand RNA. Involved in fertility. Required for the function or synthesis of the let-7 miRNA.</text>
</comment>
<dbReference type="Gene3D" id="1.10.1530.10">
    <property type="match status" value="2"/>
</dbReference>
<keyword evidence="12" id="KW-0677">Repeat</keyword>
<dbReference type="InterPro" id="IPR036389">
    <property type="entry name" value="RNase_III_sf"/>
</dbReference>
<evidence type="ECO:0000256" key="21">
    <source>
        <dbReference type="ARBA" id="ARBA00032486"/>
    </source>
</evidence>
<dbReference type="GO" id="GO:0003723">
    <property type="term" value="F:RNA binding"/>
    <property type="evidence" value="ECO:0007669"/>
    <property type="project" value="UniProtKB-UniRule"/>
</dbReference>
<feature type="domain" description="RNase III" evidence="28">
    <location>
        <begin position="596"/>
        <end position="736"/>
    </location>
</feature>
<evidence type="ECO:0000256" key="5">
    <source>
        <dbReference type="ARBA" id="ARBA00006056"/>
    </source>
</evidence>
<feature type="compositionally biased region" description="Basic and acidic residues" evidence="26">
    <location>
        <begin position="1923"/>
        <end position="1941"/>
    </location>
</feature>
<dbReference type="InterPro" id="IPR044442">
    <property type="entry name" value="RNAse_III_DSRM__animal"/>
</dbReference>
<dbReference type="GO" id="GO:0005634">
    <property type="term" value="C:nucleus"/>
    <property type="evidence" value="ECO:0007669"/>
    <property type="project" value="UniProtKB-SubCell"/>
</dbReference>
<comment type="subcellular location">
    <subcellularLocation>
        <location evidence="4">Nucleus</location>
    </subcellularLocation>
</comment>
<keyword evidence="18" id="KW-0221">Differentiation</keyword>
<feature type="domain" description="DRBM" evidence="27">
    <location>
        <begin position="1823"/>
        <end position="1898"/>
    </location>
</feature>
<dbReference type="InterPro" id="IPR043144">
    <property type="entry name" value="Mal/L-sulf/L-lact_DH-like_ah"/>
</dbReference>
<dbReference type="GO" id="GO:0007506">
    <property type="term" value="P:gonadal mesoderm development"/>
    <property type="evidence" value="ECO:0007669"/>
    <property type="project" value="UniProtKB-KW"/>
</dbReference>
<keyword evidence="15" id="KW-0460">Magnesium</keyword>
<dbReference type="PROSITE" id="PS50142">
    <property type="entry name" value="RNASE_3_2"/>
    <property type="match status" value="4"/>
</dbReference>
<dbReference type="SMART" id="SM00535">
    <property type="entry name" value="RIBOc"/>
    <property type="match status" value="4"/>
</dbReference>
<feature type="compositionally biased region" description="Low complexity" evidence="26">
    <location>
        <begin position="7"/>
        <end position="17"/>
    </location>
</feature>
<feature type="region of interest" description="Disordered" evidence="26">
    <location>
        <begin position="1912"/>
        <end position="2008"/>
    </location>
</feature>
<dbReference type="Pfam" id="PF00035">
    <property type="entry name" value="dsrm"/>
    <property type="match status" value="2"/>
</dbReference>
<dbReference type="FunFam" id="3.30.160.20:FF:000012">
    <property type="entry name" value="Drosha ribonuclease III"/>
    <property type="match status" value="2"/>
</dbReference>
<keyword evidence="20" id="KW-0539">Nucleus</keyword>
<keyword evidence="14" id="KW-0378">Hydrolase</keyword>
<dbReference type="EMBL" id="AJWK01005169">
    <property type="status" value="NOT_ANNOTATED_CDS"/>
    <property type="molecule type" value="Genomic_DNA"/>
</dbReference>
<keyword evidence="13" id="KW-0255">Endonuclease</keyword>
<evidence type="ECO:0000259" key="27">
    <source>
        <dbReference type="PROSITE" id="PS50137"/>
    </source>
</evidence>
<dbReference type="EMBL" id="AJWK01005167">
    <property type="status" value="NOT_ANNOTATED_CDS"/>
    <property type="molecule type" value="Genomic_DNA"/>
</dbReference>
<evidence type="ECO:0000256" key="20">
    <source>
        <dbReference type="ARBA" id="ARBA00023242"/>
    </source>
</evidence>
<dbReference type="EMBL" id="AJWK01005168">
    <property type="status" value="NOT_ANNOTATED_CDS"/>
    <property type="molecule type" value="Genomic_DNA"/>
</dbReference>
<evidence type="ECO:0000256" key="22">
    <source>
        <dbReference type="ARBA" id="ARBA00060285"/>
    </source>
</evidence>
<dbReference type="InterPro" id="IPR003767">
    <property type="entry name" value="Malate/L-lactate_DH-like"/>
</dbReference>
<feature type="compositionally biased region" description="Basic residues" evidence="26">
    <location>
        <begin position="1984"/>
        <end position="1994"/>
    </location>
</feature>
<evidence type="ECO:0000256" key="16">
    <source>
        <dbReference type="ARBA" id="ARBA00022884"/>
    </source>
</evidence>
<evidence type="ECO:0000256" key="26">
    <source>
        <dbReference type="SAM" id="MobiDB-lite"/>
    </source>
</evidence>
<feature type="compositionally biased region" description="Basic and acidic residues" evidence="26">
    <location>
        <begin position="19"/>
        <end position="33"/>
    </location>
</feature>
<keyword evidence="17" id="KW-0560">Oxidoreductase</keyword>
<dbReference type="GO" id="GO:0046872">
    <property type="term" value="F:metal ion binding"/>
    <property type="evidence" value="ECO:0007669"/>
    <property type="project" value="UniProtKB-KW"/>
</dbReference>
<evidence type="ECO:0000256" key="6">
    <source>
        <dbReference type="ARBA" id="ARBA00010183"/>
    </source>
</evidence>
<dbReference type="SUPFAM" id="SSF89733">
    <property type="entry name" value="L-sulfolactate dehydrogenase-like"/>
    <property type="match status" value="2"/>
</dbReference>
<dbReference type="CDD" id="cd00593">
    <property type="entry name" value="RIBOc"/>
    <property type="match status" value="4"/>
</dbReference>
<feature type="domain" description="RNase III" evidence="28">
    <location>
        <begin position="788"/>
        <end position="911"/>
    </location>
</feature>
<evidence type="ECO:0000256" key="3">
    <source>
        <dbReference type="ARBA" id="ARBA00001946"/>
    </source>
</evidence>
<feature type="compositionally biased region" description="Low complexity" evidence="26">
    <location>
        <begin position="1966"/>
        <end position="1979"/>
    </location>
</feature>
<evidence type="ECO:0000256" key="24">
    <source>
        <dbReference type="ARBA" id="ARBA00083702"/>
    </source>
</evidence>
<evidence type="ECO:0000256" key="11">
    <source>
        <dbReference type="ARBA" id="ARBA00022723"/>
    </source>
</evidence>
<proteinExistence type="inferred from homology"/>
<feature type="compositionally biased region" description="Basic and acidic residues" evidence="26">
    <location>
        <begin position="1038"/>
        <end position="1056"/>
    </location>
</feature>
<dbReference type="SMART" id="SM00358">
    <property type="entry name" value="DSRM"/>
    <property type="match status" value="2"/>
</dbReference>
<dbReference type="SUPFAM" id="SSF54768">
    <property type="entry name" value="dsRNA-binding domain-like"/>
    <property type="match status" value="2"/>
</dbReference>
<feature type="compositionally biased region" description="Low complexity" evidence="26">
    <location>
        <begin position="1081"/>
        <end position="1094"/>
    </location>
</feature>
<comment type="similarity">
    <text evidence="6">Belongs to the ribonuclease III family.</text>
</comment>
<evidence type="ECO:0000256" key="7">
    <source>
        <dbReference type="ARBA" id="ARBA00012177"/>
    </source>
</evidence>
<dbReference type="EMBL" id="AJWK01005166">
    <property type="status" value="NOT_ANNOTATED_CDS"/>
    <property type="molecule type" value="Genomic_DNA"/>
</dbReference>
<protein>
    <recommendedName>
        <fullName evidence="8">Ribonuclease 3</fullName>
        <ecNumber evidence="7">3.1.26.3</ecNumber>
    </recommendedName>
    <alternativeName>
        <fullName evidence="21">Ribonuclease III</fullName>
    </alternativeName>
    <alternativeName>
        <fullName evidence="23 24">protein Drosha</fullName>
    </alternativeName>
</protein>
<evidence type="ECO:0000313" key="29">
    <source>
        <dbReference type="EnsemblMetazoa" id="LLOJ001478-PA"/>
    </source>
</evidence>
<evidence type="ECO:0000256" key="10">
    <source>
        <dbReference type="ARBA" id="ARBA00022722"/>
    </source>
</evidence>
<feature type="compositionally biased region" description="Basic and acidic residues" evidence="26">
    <location>
        <begin position="47"/>
        <end position="81"/>
    </location>
</feature>
<dbReference type="Pfam" id="PF26050">
    <property type="entry name" value="Helical_CED_Drosha"/>
    <property type="match status" value="2"/>
</dbReference>
<dbReference type="FunFam" id="1.10.1520.10:FF:000002">
    <property type="entry name" value="Drosha ribonuclease III"/>
    <property type="match status" value="2"/>
</dbReference>
<dbReference type="GO" id="GO:0016491">
    <property type="term" value="F:oxidoreductase activity"/>
    <property type="evidence" value="ECO:0007669"/>
    <property type="project" value="UniProtKB-KW"/>
</dbReference>
<dbReference type="GO" id="GO:0006364">
    <property type="term" value="P:rRNA processing"/>
    <property type="evidence" value="ECO:0007669"/>
    <property type="project" value="InterPro"/>
</dbReference>
<dbReference type="Gene3D" id="1.10.1520.10">
    <property type="entry name" value="Ribonuclease III domain"/>
    <property type="match status" value="6"/>
</dbReference>
<keyword evidence="10" id="KW-0540">Nuclease</keyword>
<sequence>MYLILTSRSSSRSSPPSSRRRDSERRKYSERSTRSSSYSSSRRSASRSRDYDRRSRNRSRESRDDRGRKQQHEEKRRESRERRSHSHGGRAVEPKKKETEREILLAKWRKNYCETSEDIARKLAELADDKEKEHWIRSSPADIYYKRISDTVVEATPRLDALCSLFEVELVQRAAKVKETQTPYNPPPRKRKTHFCRHKSEKCSSSDSSDEDLELQEDCTMEELSRKINHPYRLHTDLWYNDPGEMNDGPLCRCSAKSRRIGIRHGIYPGENGFPKCLPNSNNADKLYHYRITISPPTNFLTKTPTIIKYDQHEFLFEGFSLLSHVPIGELPTCKVIRFNIEYTVLYIEEKIPENFTIKELDLFYTYLFTELLELVDFNLLPNTTATDVCPFFHFLPRFVRDLSDNGKEVLAMSEVLRYLLDNSGPLVDRRTLADMMHINQNIWQDYVDDIKGMIVVNPGMKPCSVRVDQLDRNVSDLPECKDADGTVHPVIVHFGIRPPQLSYAGNPEYQKAWREYVKYRHLIANMSKPTYDDKRRLEAKEAKLQEMRMLGRMKRNITIAVSSKNFRRTGIMCDIVQHAMLIPVLTCHLRFHRALDVLEENIEYKFTNRYLLQLALTHPSYKENFGTNPDHARNSLTNCGIRQPEYGDRKIHYMNTRKRGINTLINIMSRFGKEYETASNITHNERLEFLGDAKLHLEEFMLYAHGSDLCHELELRHAMANCFEALMGALLLDGGIEVADKVFASALFLESDDLKKVWEKNPPHPLQEQEPLGDRQWIESYQMLQNLTKFEDSIGVKFQHIRLLARAFTDRSIGFTHLTLGSNQRLEFLGDTVLQLICSEYLYRYFPEHHEGHLSLLRSSLVNNRTQAVVCDDLGMTQYAVYSNPKAELKTKDRADLLESFLGALYVDRGLEYCQTFCQVCLFPRLNVFIMNQDWNDPKSKLQQCCLTLRSMDGGEPDIPVYKVIESIGPTNTRVYTVAVYFREKRLACATGHSIQQAEMNAAKKALENSHDLFPQLDHQKRVIARSVKRQKGSSVDVKRKDGHSDRARSSKDNLFDDSNLPKQYRAREDISSEEDFSESDSSSSGATSSGGSEKSGKRIRPKKRKRSPAGNEANKGNSEENLQDILSSVSDEEIPDEKTTYEEGAEIYKNFNHNLLSKMPLQLLIRKANNILVTATRQNTSLIIHRTLSQGKMSANRVKVAEAKRFVRDCFLAAQVRAENAQAMADLLIEADYRGHFSHGMNRLEMYINDLDKKTTDGNVEPVVLKETPATAWIDGRHGLGVVVGNFSMDLAIKKAKEVGVGWTCAKGPLVDRRTLADMMHINQNIWQDYVDDIKGMIVVNPGMKPCSVRVDQLDRNVSDLPECKDADGTVHPVIVHFGIRPPQLSYAGNPEYQKAWREYVKYRHLIANMSKPTYDDKRRLEAKEAKLQEMRMLGRMKRNITIAVSSKNFRRTGIMCDIVQHAMLIPVLTCHLRFHRALDVLEENIEYKFTNRYLLQLALTHPSYKENFGTNPDHARNSLTNCGIRQPEYGDRKIHYMNTRKRGINTLINIMSRFGKEYETASNITHNERLEFLGDAKLHLEEFMLYAHGSDLCHELELRHAMANCFEALMGALLLDGGIEVADKVFASALFLESDDLKKVWEKNPPHPLQEQEPLGDRQWIESYQMLQNLTKFEDSIGVKFQHIRLLARAFTDRSIGFTHLTLGSNQRLEFLGDTVLQLICSEYLYRYFPEHHEGHLSLLRSSLVNNRTQAVVCDDLGMTQYAVYSNPKAELKTKDRADLLESFLGALYVDRGLEYCQTFCQVCLFPRLNVFIMNQDWNDPKSKLQQCCLTLRSMDGGEPDIPVYKVIESIGPTNTRVYTVAVYFREKRLACATGHSIQQAEMNAAKKALENSHDLFPQLDHQKRVIARSVKRQKGSSVDVKRKDGHSDRARSSKDNLFDDSNLPKQYRAREDISSEEDFSESDSSSSGDTSSGGSEKSGKRIRPKKRKRSPAGNEANKGNSEENLQDILSSVSDEEIPDEKTTYEEGAEIYKNFNHNLPKMPLQLLIRKANNILVTATRQNTSLIIHRTLSQGKMSGNRVKVAEAKRFVRDCFLAAQVRAENAQAMADLLIEADYRGHFSHGMNRLEMYINDLDKKTTDGNVEPVVLKETPATAWIDGRHGLGVVVGNFSMDLAIKKAKEVGVGWTCAKGSNHYGIAGWYTLRAMKEGLIGLSMTNTSPFMSPTRSKEAALGTNPLSFGAPASNGDSFLLDMATTAVAVGKIEMQIRKDEPIPRGWAQDPSGQTTTDANLAFNSGCLMPLGGEELTSGYKGYGLGAMVEIMCGIMSGANYASNIRKWSHAGSEELANLGQCFIAVDPNCFAPGFADRLGDLNNLLRAVPPADPNKPVLVAGDPEAAHMAKVDKDGGINYHENQLKSCQNLAKRLNVAPLELALK</sequence>
<feature type="domain" description="RNase III" evidence="28">
    <location>
        <begin position="1481"/>
        <end position="1621"/>
    </location>
</feature>
<dbReference type="Gene3D" id="3.30.1370.60">
    <property type="entry name" value="Hypothetical oxidoreductase yiak, domain 2"/>
    <property type="match status" value="2"/>
</dbReference>
<evidence type="ECO:0000256" key="2">
    <source>
        <dbReference type="ARBA" id="ARBA00001936"/>
    </source>
</evidence>
<evidence type="ECO:0000256" key="14">
    <source>
        <dbReference type="ARBA" id="ARBA00022801"/>
    </source>
</evidence>
<keyword evidence="9" id="KW-0690">Ribosome biogenesis</keyword>
<evidence type="ECO:0000256" key="8">
    <source>
        <dbReference type="ARBA" id="ARBA00017706"/>
    </source>
</evidence>
<dbReference type="Gene3D" id="3.30.160.20">
    <property type="match status" value="2"/>
</dbReference>
<dbReference type="PANTHER" id="PTHR11091:SF0">
    <property type="entry name" value="MALATE DEHYDROGENASE"/>
    <property type="match status" value="1"/>
</dbReference>
<dbReference type="Proteomes" id="UP000092461">
    <property type="component" value="Unassembled WGS sequence"/>
</dbReference>
<evidence type="ECO:0000259" key="28">
    <source>
        <dbReference type="PROSITE" id="PS50142"/>
    </source>
</evidence>
<keyword evidence="16 25" id="KW-0694">RNA-binding</keyword>
<dbReference type="CDD" id="cd19877">
    <property type="entry name" value="DSRM_RNAse_III_meta_like"/>
    <property type="match status" value="2"/>
</dbReference>
<feature type="region of interest" description="Disordered" evidence="26">
    <location>
        <begin position="1027"/>
        <end position="1123"/>
    </location>
</feature>
<name>A0A1B0CBH9_LUTLO</name>
<dbReference type="EC" id="3.1.26.3" evidence="7"/>
<feature type="compositionally biased region" description="Basic residues" evidence="26">
    <location>
        <begin position="1099"/>
        <end position="1109"/>
    </location>
</feature>
<keyword evidence="19" id="KW-0464">Manganese</keyword>
<comment type="similarity">
    <text evidence="5">Belongs to the LDH2/MDH2 oxidoreductase family.</text>
</comment>
<evidence type="ECO:0000256" key="23">
    <source>
        <dbReference type="ARBA" id="ARBA00078955"/>
    </source>
</evidence>
<evidence type="ECO:0000256" key="12">
    <source>
        <dbReference type="ARBA" id="ARBA00022737"/>
    </source>
</evidence>
<keyword evidence="11" id="KW-0479">Metal-binding</keyword>
<dbReference type="InterPro" id="IPR000999">
    <property type="entry name" value="RNase_III_dom"/>
</dbReference>
<dbReference type="InterPro" id="IPR058938">
    <property type="entry name" value="Helical_CED_Drosha"/>
</dbReference>
<dbReference type="SUPFAM" id="SSF69065">
    <property type="entry name" value="RNase III domain-like"/>
    <property type="match status" value="4"/>
</dbReference>
<evidence type="ECO:0000256" key="15">
    <source>
        <dbReference type="ARBA" id="ARBA00022842"/>
    </source>
</evidence>
<accession>A0A1B0CBH9</accession>
<dbReference type="VEuPathDB" id="VectorBase:LLONM1_004712"/>
<feature type="region of interest" description="Disordered" evidence="26">
    <location>
        <begin position="1"/>
        <end position="98"/>
    </location>
</feature>
<dbReference type="GO" id="GO:0004525">
    <property type="term" value="F:ribonuclease III activity"/>
    <property type="evidence" value="ECO:0007669"/>
    <property type="project" value="UniProtKB-EC"/>
</dbReference>
<dbReference type="GO" id="GO:0031054">
    <property type="term" value="P:pre-miRNA processing"/>
    <property type="evidence" value="ECO:0007669"/>
    <property type="project" value="InterPro"/>
</dbReference>
<evidence type="ECO:0000256" key="19">
    <source>
        <dbReference type="ARBA" id="ARBA00023211"/>
    </source>
</evidence>
<feature type="domain" description="DRBM" evidence="27">
    <location>
        <begin position="938"/>
        <end position="1013"/>
    </location>
</feature>
<feature type="domain" description="RNase III" evidence="28">
    <location>
        <begin position="1673"/>
        <end position="1796"/>
    </location>
</feature>
<comment type="catalytic activity">
    <reaction evidence="1">
        <text>Endonucleolytic cleavage to 5'-phosphomonoester.</text>
        <dbReference type="EC" id="3.1.26.3"/>
    </reaction>
</comment>
<dbReference type="HAMAP" id="MF_00104">
    <property type="entry name" value="RNase_III"/>
    <property type="match status" value="2"/>
</dbReference>
<evidence type="ECO:0000256" key="9">
    <source>
        <dbReference type="ARBA" id="ARBA00022517"/>
    </source>
</evidence>
<evidence type="ECO:0000256" key="18">
    <source>
        <dbReference type="ARBA" id="ARBA00023156"/>
    </source>
</evidence>
<keyword evidence="18" id="KW-0334">Gonadal differentiation</keyword>
<evidence type="ECO:0000256" key="1">
    <source>
        <dbReference type="ARBA" id="ARBA00000109"/>
    </source>
</evidence>
<comment type="cofactor">
    <cofactor evidence="3">
        <name>Mg(2+)</name>
        <dbReference type="ChEBI" id="CHEBI:18420"/>
    </cofactor>
</comment>
<evidence type="ECO:0000256" key="13">
    <source>
        <dbReference type="ARBA" id="ARBA00022759"/>
    </source>
</evidence>
<dbReference type="PROSITE" id="PS50137">
    <property type="entry name" value="DS_RBD"/>
    <property type="match status" value="2"/>
</dbReference>
<dbReference type="PROSITE" id="PS00517">
    <property type="entry name" value="RNASE_3_1"/>
    <property type="match status" value="2"/>
</dbReference>
<dbReference type="Pfam" id="PF00636">
    <property type="entry name" value="Ribonuclease_3"/>
    <property type="match status" value="2"/>
</dbReference>